<keyword evidence="4" id="KW-1185">Reference proteome</keyword>
<dbReference type="Pfam" id="PF13568">
    <property type="entry name" value="OMP_b-brl_2"/>
    <property type="match status" value="1"/>
</dbReference>
<protein>
    <submittedName>
        <fullName evidence="3">PorT family protein</fullName>
    </submittedName>
</protein>
<evidence type="ECO:0000259" key="2">
    <source>
        <dbReference type="Pfam" id="PF13568"/>
    </source>
</evidence>
<dbReference type="InterPro" id="IPR025665">
    <property type="entry name" value="Beta-barrel_OMP_2"/>
</dbReference>
<dbReference type="OrthoDB" id="959017at2"/>
<dbReference type="EMBL" id="WACR01000009">
    <property type="protein sequence ID" value="KAB1063182.1"/>
    <property type="molecule type" value="Genomic_DNA"/>
</dbReference>
<dbReference type="Proteomes" id="UP000435357">
    <property type="component" value="Unassembled WGS sequence"/>
</dbReference>
<dbReference type="AlphaFoldDB" id="A0A6N6M7X0"/>
<feature type="chain" id="PRO_5026992351" evidence="1">
    <location>
        <begin position="24"/>
        <end position="244"/>
    </location>
</feature>
<keyword evidence="1" id="KW-0732">Signal</keyword>
<name>A0A6N6M7X0_9FLAO</name>
<comment type="caution">
    <text evidence="3">The sequence shown here is derived from an EMBL/GenBank/DDBJ whole genome shotgun (WGS) entry which is preliminary data.</text>
</comment>
<evidence type="ECO:0000313" key="3">
    <source>
        <dbReference type="EMBL" id="KAB1063182.1"/>
    </source>
</evidence>
<gene>
    <name evidence="3" type="ORF">F3059_11095</name>
</gene>
<dbReference type="RefSeq" id="WP_151169230.1">
    <property type="nucleotide sequence ID" value="NZ_WACR01000009.1"/>
</dbReference>
<accession>A0A6N6M7X0</accession>
<organism evidence="3 4">
    <name type="scientific">Salibacter halophilus</name>
    <dbReference type="NCBI Taxonomy" id="1803916"/>
    <lineage>
        <taxon>Bacteria</taxon>
        <taxon>Pseudomonadati</taxon>
        <taxon>Bacteroidota</taxon>
        <taxon>Flavobacteriia</taxon>
        <taxon>Flavobacteriales</taxon>
        <taxon>Salibacteraceae</taxon>
        <taxon>Salibacter</taxon>
    </lineage>
</organism>
<proteinExistence type="predicted"/>
<reference evidence="3 4" key="1">
    <citation type="submission" date="2019-09" db="EMBL/GenBank/DDBJ databases">
        <title>Genomes of Cryomorphaceae.</title>
        <authorList>
            <person name="Bowman J.P."/>
        </authorList>
    </citation>
    <scope>NUCLEOTIDE SEQUENCE [LARGE SCALE GENOMIC DNA]</scope>
    <source>
        <strain evidence="3 4">KCTC 52047</strain>
    </source>
</reference>
<evidence type="ECO:0000256" key="1">
    <source>
        <dbReference type="SAM" id="SignalP"/>
    </source>
</evidence>
<feature type="signal peptide" evidence="1">
    <location>
        <begin position="1"/>
        <end position="23"/>
    </location>
</feature>
<feature type="domain" description="Outer membrane protein beta-barrel" evidence="2">
    <location>
        <begin position="37"/>
        <end position="225"/>
    </location>
</feature>
<evidence type="ECO:0000313" key="4">
    <source>
        <dbReference type="Proteomes" id="UP000435357"/>
    </source>
</evidence>
<sequence length="244" mass="28110">MRIKVITFTISMLAISVSIFGQSQNQQPTSTKTTTQPKEPMEKMDNFVVDLGYEMLMFENKPNGLDFKPWNNGMSFYLLYDRPIMTSNFAIAIGGGISSQSYYSNSQIRRVGNDEKEDYSTFQKLPDSVDYRNNKVALTYLDIPLELRYRSNEDNRGHRWKLTLGFKAGWQFDVHDKLVIDNNRKDKYKTYIFPDLHEFRYGAYFRAGYGKVGLNAYYGLSPLFNEGHGPEATQLSIGVTITPF</sequence>